<evidence type="ECO:0000313" key="2">
    <source>
        <dbReference type="EMBL" id="AFK46451.1"/>
    </source>
</evidence>
<keyword evidence="1" id="KW-0472">Membrane</keyword>
<keyword evidence="1" id="KW-0812">Transmembrane</keyword>
<dbReference type="PANTHER" id="PTHR37172">
    <property type="entry name" value="TRANSMEMBRANE PROTEIN"/>
    <property type="match status" value="1"/>
</dbReference>
<dbReference type="PANTHER" id="PTHR37172:SF3">
    <property type="entry name" value="TRANSMEMBRANE PROTEIN"/>
    <property type="match status" value="1"/>
</dbReference>
<name>I3T1Q9_LOTJA</name>
<accession>I3T1Q9</accession>
<dbReference type="AlphaFoldDB" id="I3T1Q9"/>
<protein>
    <recommendedName>
        <fullName evidence="3">Transmembrane protein</fullName>
    </recommendedName>
</protein>
<proteinExistence type="evidence at transcript level"/>
<organism evidence="2">
    <name type="scientific">Lotus japonicus</name>
    <name type="common">Lotus corniculatus var. japonicus</name>
    <dbReference type="NCBI Taxonomy" id="34305"/>
    <lineage>
        <taxon>Eukaryota</taxon>
        <taxon>Viridiplantae</taxon>
        <taxon>Streptophyta</taxon>
        <taxon>Embryophyta</taxon>
        <taxon>Tracheophyta</taxon>
        <taxon>Spermatophyta</taxon>
        <taxon>Magnoliopsida</taxon>
        <taxon>eudicotyledons</taxon>
        <taxon>Gunneridae</taxon>
        <taxon>Pentapetalae</taxon>
        <taxon>rosids</taxon>
        <taxon>fabids</taxon>
        <taxon>Fabales</taxon>
        <taxon>Fabaceae</taxon>
        <taxon>Papilionoideae</taxon>
        <taxon>50 kb inversion clade</taxon>
        <taxon>NPAAA clade</taxon>
        <taxon>Hologalegina</taxon>
        <taxon>robinioid clade</taxon>
        <taxon>Loteae</taxon>
        <taxon>Lotus</taxon>
    </lineage>
</organism>
<dbReference type="EMBL" id="BT146657">
    <property type="protein sequence ID" value="AFK46451.1"/>
    <property type="molecule type" value="mRNA"/>
</dbReference>
<feature type="transmembrane region" description="Helical" evidence="1">
    <location>
        <begin position="123"/>
        <end position="149"/>
    </location>
</feature>
<feature type="transmembrane region" description="Helical" evidence="1">
    <location>
        <begin position="259"/>
        <end position="280"/>
    </location>
</feature>
<feature type="transmembrane region" description="Helical" evidence="1">
    <location>
        <begin position="25"/>
        <end position="50"/>
    </location>
</feature>
<evidence type="ECO:0000256" key="1">
    <source>
        <dbReference type="SAM" id="Phobius"/>
    </source>
</evidence>
<evidence type="ECO:0008006" key="3">
    <source>
        <dbReference type="Google" id="ProtNLM"/>
    </source>
</evidence>
<keyword evidence="1" id="KW-1133">Transmembrane helix</keyword>
<sequence length="307" mass="34399">MGRWQQKAKEFFSNHGGAPTPKATFHLLTITLLSLLLPLSFFLLASLSAAKHYLQTFTLFLHSPQQQQQPFSFLFTLALQINPCILYVLVSIVSIATLINGLMGKITLLNDSSTSPVLQPSLYIAWILLCAFQFCVGLGIEASIAAGIFEFDNSSSSSSSSFGESAAERSLLSKVFFLLGLHETTQVWYRVVVRPVVDDTVFGGAKKEKWIERVAVAASLGVLWWWRLREEVESLVVMAEAKKSEQFGELELKDFIGWWLYYVTVTIGMVRIVKGLMWMFMVALCRRRVTEVPVSPVVESSLNDDKV</sequence>
<reference evidence="2" key="1">
    <citation type="submission" date="2012-05" db="EMBL/GenBank/DDBJ databases">
        <authorList>
            <person name="Krishnakumar V."/>
            <person name="Cheung F."/>
            <person name="Xiao Y."/>
            <person name="Chan A."/>
            <person name="Moskal W.A."/>
            <person name="Town C.D."/>
        </authorList>
    </citation>
    <scope>NUCLEOTIDE SEQUENCE</scope>
</reference>
<dbReference type="OMA" id="AWIFLCT"/>
<feature type="transmembrane region" description="Helical" evidence="1">
    <location>
        <begin position="71"/>
        <end position="103"/>
    </location>
</feature>